<sequence>MKYSLFALLILVMAIMSRENVEVKYIYEWKYAAYAWQSQEQMEVAVASGNYNPKKCLLYDASKADDGRVFITIPREMGPGSPATLATVTDVMGTGGPLLSPYPNWSWHTSRCMCDGIVNVHRTHIRCNHLFVLDNGKIGLDQICDPKLLIFNLEDDTLIKTIHIPIELATNQTGFGLLVTPLVYVPGNCSRFLDEMIVFIADMQGSGLVVYDASTKRMCRVESDYMKPTSTFVSVANENFTYVGGIFSMTIIYDDLYYGAVSGKEIYKIKMKTLLECPNKEQANKQSKVVIKLSSLSGQIASTGHAILYSDSLTMSILGTNVCTKSNKNTVVLAQDFEKLQTVCSLKVSYFFNEVTGLSNRFQRQVLGTMDIYEINFRYFTMNLSEVQNKIFKSVKGDMISPTTTNDNFWVSWLLNVLNEYFYIYV</sequence>
<keyword evidence="5" id="KW-0325">Glycoprotein</keyword>
<evidence type="ECO:0000256" key="5">
    <source>
        <dbReference type="ARBA" id="ARBA00023180"/>
    </source>
</evidence>
<dbReference type="PANTHER" id="PTHR10009:SF7">
    <property type="entry name" value="GH10609P-RELATED"/>
    <property type="match status" value="1"/>
</dbReference>
<dbReference type="InterPro" id="IPR017996">
    <property type="entry name" value="MRJP/yellow-related"/>
</dbReference>
<feature type="signal peptide" evidence="6">
    <location>
        <begin position="1"/>
        <end position="17"/>
    </location>
</feature>
<evidence type="ECO:0000256" key="1">
    <source>
        <dbReference type="ARBA" id="ARBA00004613"/>
    </source>
</evidence>
<dbReference type="GO" id="GO:0005576">
    <property type="term" value="C:extracellular region"/>
    <property type="evidence" value="ECO:0007669"/>
    <property type="project" value="UniProtKB-SubCell"/>
</dbReference>
<dbReference type="OrthoDB" id="8184345at2759"/>
<keyword evidence="4 6" id="KW-0732">Signal</keyword>
<keyword evidence="7" id="KW-1185">Reference proteome</keyword>
<accession>A0A6J1Q4S8</accession>
<organism evidence="7 8">
    <name type="scientific">Temnothorax curvispinosus</name>
    <dbReference type="NCBI Taxonomy" id="300111"/>
    <lineage>
        <taxon>Eukaryota</taxon>
        <taxon>Metazoa</taxon>
        <taxon>Ecdysozoa</taxon>
        <taxon>Arthropoda</taxon>
        <taxon>Hexapoda</taxon>
        <taxon>Insecta</taxon>
        <taxon>Pterygota</taxon>
        <taxon>Neoptera</taxon>
        <taxon>Endopterygota</taxon>
        <taxon>Hymenoptera</taxon>
        <taxon>Apocrita</taxon>
        <taxon>Aculeata</taxon>
        <taxon>Formicoidea</taxon>
        <taxon>Formicidae</taxon>
        <taxon>Myrmicinae</taxon>
        <taxon>Temnothorax</taxon>
    </lineage>
</organism>
<evidence type="ECO:0000313" key="8">
    <source>
        <dbReference type="RefSeq" id="XP_024877197.1"/>
    </source>
</evidence>
<reference evidence="8" key="1">
    <citation type="submission" date="2025-08" db="UniProtKB">
        <authorList>
            <consortium name="RefSeq"/>
        </authorList>
    </citation>
    <scope>IDENTIFICATION</scope>
    <source>
        <tissue evidence="8">Whole body</tissue>
    </source>
</reference>
<comment type="subcellular location">
    <subcellularLocation>
        <location evidence="1">Secreted</location>
    </subcellularLocation>
</comment>
<dbReference type="Pfam" id="PF03022">
    <property type="entry name" value="MRJP"/>
    <property type="match status" value="1"/>
</dbReference>
<dbReference type="Proteomes" id="UP000504618">
    <property type="component" value="Unplaced"/>
</dbReference>
<dbReference type="PANTHER" id="PTHR10009">
    <property type="entry name" value="PROTEIN YELLOW-RELATED"/>
    <property type="match status" value="1"/>
</dbReference>
<dbReference type="AlphaFoldDB" id="A0A6J1Q4S8"/>
<dbReference type="RefSeq" id="XP_024877197.1">
    <property type="nucleotide sequence ID" value="XM_025021429.1"/>
</dbReference>
<comment type="similarity">
    <text evidence="2">Belongs to the major royal jelly protein family.</text>
</comment>
<name>A0A6J1Q4S8_9HYME</name>
<evidence type="ECO:0000256" key="6">
    <source>
        <dbReference type="SAM" id="SignalP"/>
    </source>
</evidence>
<proteinExistence type="inferred from homology"/>
<dbReference type="GeneID" id="112458031"/>
<evidence type="ECO:0000313" key="7">
    <source>
        <dbReference type="Proteomes" id="UP000504618"/>
    </source>
</evidence>
<dbReference type="PRINTS" id="PR01366">
    <property type="entry name" value="ROYALJELLY"/>
</dbReference>
<gene>
    <name evidence="8" type="primary">LOC112458031</name>
</gene>
<dbReference type="InterPro" id="IPR011042">
    <property type="entry name" value="6-blade_b-propeller_TolB-like"/>
</dbReference>
<feature type="chain" id="PRO_5027009356" evidence="6">
    <location>
        <begin position="18"/>
        <end position="426"/>
    </location>
</feature>
<protein>
    <submittedName>
        <fullName evidence="8">Major royal jelly protein 3-like</fullName>
    </submittedName>
</protein>
<evidence type="ECO:0000256" key="2">
    <source>
        <dbReference type="ARBA" id="ARBA00009127"/>
    </source>
</evidence>
<dbReference type="Gene3D" id="2.120.10.30">
    <property type="entry name" value="TolB, C-terminal domain"/>
    <property type="match status" value="1"/>
</dbReference>
<evidence type="ECO:0000256" key="4">
    <source>
        <dbReference type="ARBA" id="ARBA00022729"/>
    </source>
</evidence>
<evidence type="ECO:0000256" key="3">
    <source>
        <dbReference type="ARBA" id="ARBA00022525"/>
    </source>
</evidence>
<keyword evidence="3" id="KW-0964">Secreted</keyword>